<dbReference type="PANTHER" id="PTHR21368">
    <property type="entry name" value="50S RIBOSOMAL PROTEIN L9"/>
    <property type="match status" value="1"/>
</dbReference>
<dbReference type="OrthoDB" id="9788336at2"/>
<dbReference type="NCBIfam" id="TIGR00158">
    <property type="entry name" value="L9"/>
    <property type="match status" value="1"/>
</dbReference>
<dbReference type="Gene3D" id="3.10.430.100">
    <property type="entry name" value="Ribosomal protein L9, C-terminal domain"/>
    <property type="match status" value="1"/>
</dbReference>
<dbReference type="Pfam" id="PF03948">
    <property type="entry name" value="Ribosomal_L9_C"/>
    <property type="match status" value="1"/>
</dbReference>
<dbReference type="InterPro" id="IPR009027">
    <property type="entry name" value="Ribosomal_bL9/RNase_H1_N"/>
</dbReference>
<dbReference type="SUPFAM" id="SSF55653">
    <property type="entry name" value="Ribosomal protein L9 C-domain"/>
    <property type="match status" value="1"/>
</dbReference>
<dbReference type="InterPro" id="IPR036935">
    <property type="entry name" value="Ribosomal_bL9_N_sf"/>
</dbReference>
<dbReference type="GO" id="GO:1990904">
    <property type="term" value="C:ribonucleoprotein complex"/>
    <property type="evidence" value="ECO:0007669"/>
    <property type="project" value="UniProtKB-KW"/>
</dbReference>
<comment type="similarity">
    <text evidence="1 7">Belongs to the bacterial ribosomal protein bL9 family.</text>
</comment>
<dbReference type="InterPro" id="IPR020070">
    <property type="entry name" value="Ribosomal_bL9_N"/>
</dbReference>
<dbReference type="GO" id="GO:0005840">
    <property type="term" value="C:ribosome"/>
    <property type="evidence" value="ECO:0007669"/>
    <property type="project" value="UniProtKB-KW"/>
</dbReference>
<evidence type="ECO:0000256" key="3">
    <source>
        <dbReference type="ARBA" id="ARBA00022884"/>
    </source>
</evidence>
<dbReference type="EMBL" id="LS483254">
    <property type="protein sequence ID" value="SQD92811.1"/>
    <property type="molecule type" value="Genomic_DNA"/>
</dbReference>
<name>A0A2X3KJJ0_9BACT</name>
<sequence>MKVLLTREVAGLGIPGDVVEVKDGYARNYLLPRKLGVVPTPHELARFGQLRSQYEAELADRHTQAHALAEKLAGVELLFTRRVHDADKLYASVRPQDVATEIADRFGVKIDPERIRMETVDTLGEHQAEIQLYEDITATVKLIVTPAA</sequence>
<evidence type="ECO:0000259" key="8">
    <source>
        <dbReference type="PROSITE" id="PS00651"/>
    </source>
</evidence>
<dbReference type="Pfam" id="PF01281">
    <property type="entry name" value="Ribosomal_L9_N"/>
    <property type="match status" value="1"/>
</dbReference>
<evidence type="ECO:0000256" key="5">
    <source>
        <dbReference type="ARBA" id="ARBA00023274"/>
    </source>
</evidence>
<evidence type="ECO:0000256" key="1">
    <source>
        <dbReference type="ARBA" id="ARBA00010605"/>
    </source>
</evidence>
<keyword evidence="2 7" id="KW-0699">rRNA-binding</keyword>
<comment type="function">
    <text evidence="7">Binds to the 23S rRNA.</text>
</comment>
<keyword evidence="5 7" id="KW-0687">Ribonucleoprotein</keyword>
<dbReference type="PROSITE" id="PS00651">
    <property type="entry name" value="RIBOSOMAL_L9"/>
    <property type="match status" value="1"/>
</dbReference>
<keyword evidence="3 7" id="KW-0694">RNA-binding</keyword>
<dbReference type="InterPro" id="IPR000244">
    <property type="entry name" value="Ribosomal_bL9"/>
</dbReference>
<dbReference type="SUPFAM" id="SSF55658">
    <property type="entry name" value="L9 N-domain-like"/>
    <property type="match status" value="1"/>
</dbReference>
<dbReference type="HAMAP" id="MF_00503">
    <property type="entry name" value="Ribosomal_bL9"/>
    <property type="match status" value="1"/>
</dbReference>
<keyword evidence="10" id="KW-1185">Reference proteome</keyword>
<gene>
    <name evidence="7 9" type="primary">rplI</name>
    <name evidence="9" type="ORF">BARAN1_0787</name>
</gene>
<dbReference type="InterPro" id="IPR020069">
    <property type="entry name" value="Ribosomal_bL9_C"/>
</dbReference>
<dbReference type="AlphaFoldDB" id="A0A2X3KJJ0"/>
<evidence type="ECO:0000256" key="6">
    <source>
        <dbReference type="ARBA" id="ARBA00035292"/>
    </source>
</evidence>
<dbReference type="RefSeq" id="WP_157959450.1">
    <property type="nucleotide sequence ID" value="NZ_LS483254.1"/>
</dbReference>
<dbReference type="KEGG" id="bana:BARAN1_0787"/>
<evidence type="ECO:0000313" key="10">
    <source>
        <dbReference type="Proteomes" id="UP000249818"/>
    </source>
</evidence>
<dbReference type="InterPro" id="IPR036791">
    <property type="entry name" value="Ribosomal_bL9_C_sf"/>
</dbReference>
<protein>
    <recommendedName>
        <fullName evidence="6 7">Large ribosomal subunit protein bL9</fullName>
    </recommendedName>
</protein>
<dbReference type="GO" id="GO:0006412">
    <property type="term" value="P:translation"/>
    <property type="evidence" value="ECO:0007669"/>
    <property type="project" value="UniProtKB-UniRule"/>
</dbReference>
<dbReference type="Gene3D" id="3.40.5.10">
    <property type="entry name" value="Ribosomal protein L9, N-terminal domain"/>
    <property type="match status" value="1"/>
</dbReference>
<evidence type="ECO:0000256" key="2">
    <source>
        <dbReference type="ARBA" id="ARBA00022730"/>
    </source>
</evidence>
<dbReference type="InterPro" id="IPR020594">
    <property type="entry name" value="Ribosomal_bL9_bac/chp"/>
</dbReference>
<feature type="domain" description="Ribosomal protein L9" evidence="8">
    <location>
        <begin position="13"/>
        <end position="40"/>
    </location>
</feature>
<proteinExistence type="inferred from homology"/>
<reference evidence="10" key="1">
    <citation type="submission" date="2018-05" db="EMBL/GenBank/DDBJ databases">
        <authorList>
            <person name="Hao L."/>
        </authorList>
    </citation>
    <scope>NUCLEOTIDE SEQUENCE [LARGE SCALE GENOMIC DNA]</scope>
</reference>
<evidence type="ECO:0000256" key="7">
    <source>
        <dbReference type="HAMAP-Rule" id="MF_00503"/>
    </source>
</evidence>
<dbReference type="GO" id="GO:0019843">
    <property type="term" value="F:rRNA binding"/>
    <property type="evidence" value="ECO:0007669"/>
    <property type="project" value="UniProtKB-UniRule"/>
</dbReference>
<evidence type="ECO:0000313" key="9">
    <source>
        <dbReference type="EMBL" id="SQD92811.1"/>
    </source>
</evidence>
<accession>A0A2X3KJJ0</accession>
<evidence type="ECO:0000256" key="4">
    <source>
        <dbReference type="ARBA" id="ARBA00022980"/>
    </source>
</evidence>
<dbReference type="GO" id="GO:0003735">
    <property type="term" value="F:structural constituent of ribosome"/>
    <property type="evidence" value="ECO:0007669"/>
    <property type="project" value="InterPro"/>
</dbReference>
<organism evidence="9 10">
    <name type="scientific">Candidatus Bipolaricaulis anaerobius</name>
    <dbReference type="NCBI Taxonomy" id="2026885"/>
    <lineage>
        <taxon>Bacteria</taxon>
        <taxon>Candidatus Bipolaricaulota</taxon>
        <taxon>Candidatus Bipolaricaulia</taxon>
        <taxon>Candidatus Bipolaricaulales</taxon>
        <taxon>Candidatus Bipolaricaulaceae</taxon>
        <taxon>Candidatus Bipolaricaulis</taxon>
    </lineage>
</organism>
<dbReference type="Proteomes" id="UP000249818">
    <property type="component" value="Chromosome BARAN1"/>
</dbReference>
<keyword evidence="4 7" id="KW-0689">Ribosomal protein</keyword>